<proteinExistence type="inferred from homology"/>
<evidence type="ECO:0000313" key="16">
    <source>
        <dbReference type="Proteomes" id="UP000095087"/>
    </source>
</evidence>
<dbReference type="PANTHER" id="PTHR11712:SF352">
    <property type="entry name" value="3-OXOACYL-[ACYL-CARRIER-PROTEIN] SYNTHASE"/>
    <property type="match status" value="1"/>
</dbReference>
<dbReference type="InterPro" id="IPR018201">
    <property type="entry name" value="Ketoacyl_synth_AS"/>
</dbReference>
<dbReference type="SMART" id="SM00825">
    <property type="entry name" value="PKS_KS"/>
    <property type="match status" value="1"/>
</dbReference>
<dbReference type="GO" id="GO:0005886">
    <property type="term" value="C:plasma membrane"/>
    <property type="evidence" value="ECO:0007669"/>
    <property type="project" value="UniProtKB-SubCell"/>
</dbReference>
<keyword evidence="6 13" id="KW-0808">Transferase</keyword>
<keyword evidence="16" id="KW-1185">Reference proteome</keyword>
<protein>
    <recommendedName>
        <fullName evidence="11">Nodulation protein E</fullName>
    </recommendedName>
    <alternativeName>
        <fullName evidence="12">Host-specificity of nodulation protein B</fullName>
    </alternativeName>
</protein>
<dbReference type="InterPro" id="IPR014030">
    <property type="entry name" value="Ketoacyl_synth_N"/>
</dbReference>
<dbReference type="Proteomes" id="UP000095087">
    <property type="component" value="Unassembled WGS sequence"/>
</dbReference>
<reference evidence="15 16" key="1">
    <citation type="submission" date="2016-07" db="EMBL/GenBank/DDBJ databases">
        <title>Draft genome sequence of Methyloligella halotolerans C2T (VKM B-2706T=CCUG 61687T=DSM 25045T), a halotolerant polyhydroxybutyrate accumulating methylotroph.</title>
        <authorList>
            <person name="Vasilenko O.V."/>
            <person name="Doronina N.V."/>
            <person name="Poroshina M.N."/>
            <person name="Tarlachkov S.V."/>
            <person name="Trotsenko Y.A."/>
        </authorList>
    </citation>
    <scope>NUCLEOTIDE SEQUENCE [LARGE SCALE GENOMIC DNA]</scope>
    <source>
        <strain evidence="15 16">VKM B-2706</strain>
    </source>
</reference>
<evidence type="ECO:0000256" key="9">
    <source>
        <dbReference type="ARBA" id="ARBA00023136"/>
    </source>
</evidence>
<dbReference type="GO" id="GO:0006633">
    <property type="term" value="P:fatty acid biosynthetic process"/>
    <property type="evidence" value="ECO:0007669"/>
    <property type="project" value="InterPro"/>
</dbReference>
<evidence type="ECO:0000256" key="7">
    <source>
        <dbReference type="ARBA" id="ARBA00022692"/>
    </source>
</evidence>
<dbReference type="PROSITE" id="PS00606">
    <property type="entry name" value="KS3_1"/>
    <property type="match status" value="1"/>
</dbReference>
<keyword evidence="15" id="KW-0012">Acyltransferase</keyword>
<dbReference type="AlphaFoldDB" id="A0A1E2S2W0"/>
<dbReference type="InterPro" id="IPR014031">
    <property type="entry name" value="Ketoacyl_synth_C"/>
</dbReference>
<dbReference type="SUPFAM" id="SSF53901">
    <property type="entry name" value="Thiolase-like"/>
    <property type="match status" value="2"/>
</dbReference>
<accession>A0A1E2S2W0</accession>
<evidence type="ECO:0000256" key="11">
    <source>
        <dbReference type="ARBA" id="ARBA00039445"/>
    </source>
</evidence>
<dbReference type="EMBL" id="MASI01000001">
    <property type="protein sequence ID" value="ODA68856.1"/>
    <property type="molecule type" value="Genomic_DNA"/>
</dbReference>
<evidence type="ECO:0000313" key="15">
    <source>
        <dbReference type="EMBL" id="ODA68856.1"/>
    </source>
</evidence>
<evidence type="ECO:0000256" key="1">
    <source>
        <dbReference type="ARBA" id="ARBA00004533"/>
    </source>
</evidence>
<evidence type="ECO:0000256" key="10">
    <source>
        <dbReference type="ARBA" id="ARBA00037576"/>
    </source>
</evidence>
<keyword evidence="8" id="KW-1133">Transmembrane helix</keyword>
<evidence type="ECO:0000256" key="5">
    <source>
        <dbReference type="ARBA" id="ARBA00022519"/>
    </source>
</evidence>
<comment type="caution">
    <text evidence="15">The sequence shown here is derived from an EMBL/GenBank/DDBJ whole genome shotgun (WGS) entry which is preliminary data.</text>
</comment>
<evidence type="ECO:0000256" key="13">
    <source>
        <dbReference type="RuleBase" id="RU003694"/>
    </source>
</evidence>
<dbReference type="PATRIC" id="fig|1177755.3.peg.690"/>
<dbReference type="Pfam" id="PF02801">
    <property type="entry name" value="Ketoacyl-synt_C"/>
    <property type="match status" value="1"/>
</dbReference>
<dbReference type="InterPro" id="IPR016039">
    <property type="entry name" value="Thiolase-like"/>
</dbReference>
<name>A0A1E2S2W0_9HYPH</name>
<comment type="subcellular location">
    <subcellularLocation>
        <location evidence="1">Cell inner membrane</location>
    </subcellularLocation>
</comment>
<evidence type="ECO:0000256" key="6">
    <source>
        <dbReference type="ARBA" id="ARBA00022679"/>
    </source>
</evidence>
<keyword evidence="5" id="KW-0997">Cell inner membrane</keyword>
<evidence type="ECO:0000256" key="4">
    <source>
        <dbReference type="ARBA" id="ARBA00022475"/>
    </source>
</evidence>
<dbReference type="Pfam" id="PF00109">
    <property type="entry name" value="ketoacyl-synt"/>
    <property type="match status" value="1"/>
</dbReference>
<keyword evidence="4" id="KW-1003">Cell membrane</keyword>
<evidence type="ECO:0000259" key="14">
    <source>
        <dbReference type="PROSITE" id="PS52004"/>
    </source>
</evidence>
<evidence type="ECO:0000256" key="12">
    <source>
        <dbReference type="ARBA" id="ARBA00041756"/>
    </source>
</evidence>
<comment type="function">
    <text evidence="10">Proposed to synthesize NOD factor fatty acyl chain. Involved in the synthesis of a highly unsaturated fatty acid moiety, which forms part of a lipo-oligosaccharide that is responsible for host specificity.</text>
</comment>
<comment type="similarity">
    <text evidence="2 13">Belongs to the thiolase-like superfamily. Beta-ketoacyl-ACP synthases family.</text>
</comment>
<evidence type="ECO:0000256" key="2">
    <source>
        <dbReference type="ARBA" id="ARBA00008467"/>
    </source>
</evidence>
<feature type="domain" description="Ketosynthase family 3 (KS3)" evidence="14">
    <location>
        <begin position="7"/>
        <end position="409"/>
    </location>
</feature>
<dbReference type="NCBIfam" id="NF005589">
    <property type="entry name" value="PRK07314.1"/>
    <property type="match status" value="1"/>
</dbReference>
<dbReference type="STRING" id="1177755.A7A08_00690"/>
<keyword evidence="7" id="KW-0812">Transmembrane</keyword>
<keyword evidence="3" id="KW-0536">Nodulation</keyword>
<dbReference type="CDD" id="cd00834">
    <property type="entry name" value="KAS_I_II"/>
    <property type="match status" value="1"/>
</dbReference>
<dbReference type="OrthoDB" id="9808669at2"/>
<dbReference type="RefSeq" id="WP_069094068.1">
    <property type="nucleotide sequence ID" value="NZ_MASI01000001.1"/>
</dbReference>
<dbReference type="InterPro" id="IPR000794">
    <property type="entry name" value="Beta-ketoacyl_synthase"/>
</dbReference>
<dbReference type="InterPro" id="IPR020841">
    <property type="entry name" value="PKS_Beta-ketoAc_synthase_dom"/>
</dbReference>
<dbReference type="Gene3D" id="3.40.47.10">
    <property type="match status" value="1"/>
</dbReference>
<dbReference type="GO" id="GO:0004315">
    <property type="term" value="F:3-oxoacyl-[acyl-carrier-protein] synthase activity"/>
    <property type="evidence" value="ECO:0007669"/>
    <property type="project" value="InterPro"/>
</dbReference>
<organism evidence="15 16">
    <name type="scientific">Methyloligella halotolerans</name>
    <dbReference type="NCBI Taxonomy" id="1177755"/>
    <lineage>
        <taxon>Bacteria</taxon>
        <taxon>Pseudomonadati</taxon>
        <taxon>Pseudomonadota</taxon>
        <taxon>Alphaproteobacteria</taxon>
        <taxon>Hyphomicrobiales</taxon>
        <taxon>Hyphomicrobiaceae</taxon>
        <taxon>Methyloligella</taxon>
    </lineage>
</organism>
<sequence>MTKTNGRRRVVVTGHGVVTPLGTGVEKFWSGLKAGKVGIREVESFDTQDLYITIAGEVPDFDPKVHLKSRPLMLADKYSQYAGCAAAEAVEMSKLETPISDKEAYRSACVIGSGVGGLTTLEFSYKMLFQENKRATHPLTLLKAIGSSASAHVSIEYGIKGPTYGLVSACSTASHSIGNVYRMIREGLVDLGIGGAAEASLNWGATRAWQAMRVLSPDGLFPFSKNRNGTVLAEGAGILMLEEYEHAKERGAPILAELKGYGMTADAADMVNPSIDGASAAIEMALADSDLSPSDIDYINAHGTATAVNDLNETRAIKRVFGNAANNVSISSTKSMHGHCLGAGGGIEAVAAVKAIGENYVPPTAGLTDPDPECDLDYTPIHGKDREVNYAMSNSFAFGGLNAVLIFGPPPA</sequence>
<gene>
    <name evidence="15" type="ORF">A7A08_00690</name>
</gene>
<dbReference type="PROSITE" id="PS52004">
    <property type="entry name" value="KS3_2"/>
    <property type="match status" value="1"/>
</dbReference>
<keyword evidence="9" id="KW-0472">Membrane</keyword>
<evidence type="ECO:0000256" key="8">
    <source>
        <dbReference type="ARBA" id="ARBA00022989"/>
    </source>
</evidence>
<dbReference type="PANTHER" id="PTHR11712">
    <property type="entry name" value="POLYKETIDE SYNTHASE-RELATED"/>
    <property type="match status" value="1"/>
</dbReference>
<evidence type="ECO:0000256" key="3">
    <source>
        <dbReference type="ARBA" id="ARBA00022458"/>
    </source>
</evidence>